<keyword evidence="5 7" id="KW-0472">Membrane</keyword>
<feature type="transmembrane region" description="Helical" evidence="7">
    <location>
        <begin position="71"/>
        <end position="96"/>
    </location>
</feature>
<comment type="caution">
    <text evidence="9">The sequence shown here is derived from an EMBL/GenBank/DDBJ whole genome shotgun (WGS) entry which is preliminary data.</text>
</comment>
<feature type="transmembrane region" description="Helical" evidence="7">
    <location>
        <begin position="233"/>
        <end position="255"/>
    </location>
</feature>
<dbReference type="OrthoDB" id="6376512at2759"/>
<evidence type="ECO:0000256" key="1">
    <source>
        <dbReference type="ARBA" id="ARBA00004651"/>
    </source>
</evidence>
<keyword evidence="6" id="KW-0675">Receptor</keyword>
<evidence type="ECO:0000259" key="8">
    <source>
        <dbReference type="PROSITE" id="PS50262"/>
    </source>
</evidence>
<dbReference type="InterPro" id="IPR017452">
    <property type="entry name" value="GPCR_Rhodpsn_7TM"/>
</dbReference>
<dbReference type="AlphaFoldDB" id="A0A8S1H122"/>
<dbReference type="Pfam" id="PF00001">
    <property type="entry name" value="7tm_1"/>
    <property type="match status" value="1"/>
</dbReference>
<evidence type="ECO:0000256" key="7">
    <source>
        <dbReference type="SAM" id="Phobius"/>
    </source>
</evidence>
<feature type="transmembrane region" description="Helical" evidence="7">
    <location>
        <begin position="191"/>
        <end position="213"/>
    </location>
</feature>
<dbReference type="Proteomes" id="UP000835052">
    <property type="component" value="Unassembled WGS sequence"/>
</dbReference>
<dbReference type="GO" id="GO:0042277">
    <property type="term" value="F:peptide binding"/>
    <property type="evidence" value="ECO:0007669"/>
    <property type="project" value="TreeGrafter"/>
</dbReference>
<feature type="domain" description="G-protein coupled receptors family 1 profile" evidence="8">
    <location>
        <begin position="88"/>
        <end position="338"/>
    </location>
</feature>
<protein>
    <recommendedName>
        <fullName evidence="8">G-protein coupled receptors family 1 profile domain-containing protein</fullName>
    </recommendedName>
</protein>
<keyword evidence="3 7" id="KW-0812">Transmembrane</keyword>
<name>A0A8S1H122_9PELO</name>
<keyword evidence="4 7" id="KW-1133">Transmembrane helix</keyword>
<dbReference type="GO" id="GO:0005886">
    <property type="term" value="C:plasma membrane"/>
    <property type="evidence" value="ECO:0007669"/>
    <property type="project" value="UniProtKB-SubCell"/>
</dbReference>
<reference evidence="9" key="1">
    <citation type="submission" date="2020-10" db="EMBL/GenBank/DDBJ databases">
        <authorList>
            <person name="Kikuchi T."/>
        </authorList>
    </citation>
    <scope>NUCLEOTIDE SEQUENCE</scope>
    <source>
        <strain evidence="9">NKZ352</strain>
    </source>
</reference>
<dbReference type="GO" id="GO:0032870">
    <property type="term" value="P:cellular response to hormone stimulus"/>
    <property type="evidence" value="ECO:0007669"/>
    <property type="project" value="TreeGrafter"/>
</dbReference>
<dbReference type="EMBL" id="CAJGYM010000010">
    <property type="protein sequence ID" value="CAD6189052.1"/>
    <property type="molecule type" value="Genomic_DNA"/>
</dbReference>
<feature type="transmembrane region" description="Helical" evidence="7">
    <location>
        <begin position="150"/>
        <end position="170"/>
    </location>
</feature>
<gene>
    <name evidence="9" type="ORF">CAUJ_LOCUS4971</name>
</gene>
<dbReference type="GO" id="GO:0004930">
    <property type="term" value="F:G protein-coupled receptor activity"/>
    <property type="evidence" value="ECO:0007669"/>
    <property type="project" value="InterPro"/>
</dbReference>
<dbReference type="CDD" id="cd00637">
    <property type="entry name" value="7tm_classA_rhodopsin-like"/>
    <property type="match status" value="1"/>
</dbReference>
<dbReference type="PROSITE" id="PS50262">
    <property type="entry name" value="G_PROTEIN_RECEP_F1_2"/>
    <property type="match status" value="1"/>
</dbReference>
<accession>A0A8S1H122</accession>
<dbReference type="PRINTS" id="PR00237">
    <property type="entry name" value="GPCRRHODOPSN"/>
</dbReference>
<dbReference type="Gene3D" id="1.20.1070.10">
    <property type="entry name" value="Rhodopsin 7-helix transmembrane proteins"/>
    <property type="match status" value="1"/>
</dbReference>
<feature type="transmembrane region" description="Helical" evidence="7">
    <location>
        <begin position="108"/>
        <end position="130"/>
    </location>
</feature>
<evidence type="ECO:0000256" key="4">
    <source>
        <dbReference type="ARBA" id="ARBA00022989"/>
    </source>
</evidence>
<proteinExistence type="predicted"/>
<evidence type="ECO:0000256" key="3">
    <source>
        <dbReference type="ARBA" id="ARBA00022692"/>
    </source>
</evidence>
<feature type="transmembrane region" description="Helical" evidence="7">
    <location>
        <begin position="316"/>
        <end position="341"/>
    </location>
</feature>
<dbReference type="PANTHER" id="PTHR24241:SF170">
    <property type="entry name" value="G-PROTEIN COUPLED RECEPTORS FAMILY 1 PROFILE DOMAIN-CONTAINING PROTEIN"/>
    <property type="match status" value="1"/>
</dbReference>
<organism evidence="9 10">
    <name type="scientific">Caenorhabditis auriculariae</name>
    <dbReference type="NCBI Taxonomy" id="2777116"/>
    <lineage>
        <taxon>Eukaryota</taxon>
        <taxon>Metazoa</taxon>
        <taxon>Ecdysozoa</taxon>
        <taxon>Nematoda</taxon>
        <taxon>Chromadorea</taxon>
        <taxon>Rhabditida</taxon>
        <taxon>Rhabditina</taxon>
        <taxon>Rhabditomorpha</taxon>
        <taxon>Rhabditoidea</taxon>
        <taxon>Rhabditidae</taxon>
        <taxon>Peloderinae</taxon>
        <taxon>Caenorhabditis</taxon>
    </lineage>
</organism>
<dbReference type="PANTHER" id="PTHR24241">
    <property type="entry name" value="NEUROPEPTIDE RECEPTOR-RELATED G-PROTEIN COUPLED RECEPTOR"/>
    <property type="match status" value="1"/>
</dbReference>
<evidence type="ECO:0000313" key="10">
    <source>
        <dbReference type="Proteomes" id="UP000835052"/>
    </source>
</evidence>
<dbReference type="InterPro" id="IPR000276">
    <property type="entry name" value="GPCR_Rhodpsn"/>
</dbReference>
<evidence type="ECO:0000313" key="9">
    <source>
        <dbReference type="EMBL" id="CAD6189052.1"/>
    </source>
</evidence>
<sequence length="378" mass="42646">MQFELVRHLVREVMLAKFTAWELCGRVSSRAARQPLTPFPSHLEALTHPQPQVTAQFACYMVGSRSDPPDYVAHSALILAVDLLLIVTSLLNIFVIAYTPDLYDVIGCYLISLSVADLLSAVIVIPLSVYSTLDVQWRIAGDNSYLCKGAAYAQIALFCSTVYTFAWICIDRYSAMMKPSRYSEQSLTRCKCWIVFSWLTSILLCCPILVARMQVIFYQDAQLCVLDWTATSAYSMTLLALVFLPTLVTVVNTGYKIVAAMRNPDALDDIQRMVIETDPNFVLTIFLLVSFVLSWLPLLCLKIYEYLVIPQTDSDLSMVTFIFVWLAIAGPCCKFLIYMFINSSFRKSLVSSLACTICCSSERQSRYDYHDIGNNSYL</sequence>
<evidence type="ECO:0000256" key="6">
    <source>
        <dbReference type="ARBA" id="ARBA00023170"/>
    </source>
</evidence>
<keyword evidence="10" id="KW-1185">Reference proteome</keyword>
<feature type="transmembrane region" description="Helical" evidence="7">
    <location>
        <begin position="281"/>
        <end position="304"/>
    </location>
</feature>
<dbReference type="SUPFAM" id="SSF81321">
    <property type="entry name" value="Family A G protein-coupled receptor-like"/>
    <property type="match status" value="1"/>
</dbReference>
<keyword evidence="2" id="KW-1003">Cell membrane</keyword>
<evidence type="ECO:0000256" key="2">
    <source>
        <dbReference type="ARBA" id="ARBA00022475"/>
    </source>
</evidence>
<evidence type="ECO:0000256" key="5">
    <source>
        <dbReference type="ARBA" id="ARBA00023136"/>
    </source>
</evidence>
<comment type="subcellular location">
    <subcellularLocation>
        <location evidence="1">Cell membrane</location>
        <topology evidence="1">Multi-pass membrane protein</topology>
    </subcellularLocation>
</comment>